<evidence type="ECO:0000256" key="2">
    <source>
        <dbReference type="ARBA" id="ARBA00022741"/>
    </source>
</evidence>
<evidence type="ECO:0000256" key="3">
    <source>
        <dbReference type="ARBA" id="ARBA00022840"/>
    </source>
</evidence>
<dbReference type="GO" id="GO:0055085">
    <property type="term" value="P:transmembrane transport"/>
    <property type="evidence" value="ECO:0007669"/>
    <property type="project" value="InterPro"/>
</dbReference>
<organism evidence="5 6">
    <name type="scientific">Desulfovibrio fairfieldensis</name>
    <dbReference type="NCBI Taxonomy" id="44742"/>
    <lineage>
        <taxon>Bacteria</taxon>
        <taxon>Pseudomonadati</taxon>
        <taxon>Thermodesulfobacteriota</taxon>
        <taxon>Desulfovibrionia</taxon>
        <taxon>Desulfovibrionales</taxon>
        <taxon>Desulfovibrionaceae</taxon>
        <taxon>Desulfovibrio</taxon>
    </lineage>
</organism>
<keyword evidence="3 5" id="KW-0067">ATP-binding</keyword>
<evidence type="ECO:0000313" key="5">
    <source>
        <dbReference type="EMBL" id="AMD91010.1"/>
    </source>
</evidence>
<dbReference type="Gene3D" id="3.40.50.300">
    <property type="entry name" value="P-loop containing nucleotide triphosphate hydrolases"/>
    <property type="match status" value="1"/>
</dbReference>
<dbReference type="GO" id="GO:0016887">
    <property type="term" value="F:ATP hydrolysis activity"/>
    <property type="evidence" value="ECO:0007669"/>
    <property type="project" value="InterPro"/>
</dbReference>
<feature type="domain" description="ABC transporter" evidence="4">
    <location>
        <begin position="5"/>
        <end position="209"/>
    </location>
</feature>
<keyword evidence="1" id="KW-0813">Transport</keyword>
<evidence type="ECO:0000256" key="1">
    <source>
        <dbReference type="ARBA" id="ARBA00022448"/>
    </source>
</evidence>
<dbReference type="EMBL" id="CP014229">
    <property type="protein sequence ID" value="AMD91010.1"/>
    <property type="molecule type" value="Genomic_DNA"/>
</dbReference>
<dbReference type="Pfam" id="PF00005">
    <property type="entry name" value="ABC_tran"/>
    <property type="match status" value="1"/>
</dbReference>
<dbReference type="KEGG" id="dfi:AXF13_13250"/>
<dbReference type="InterPro" id="IPR003439">
    <property type="entry name" value="ABC_transporter-like_ATP-bd"/>
</dbReference>
<evidence type="ECO:0000313" key="6">
    <source>
        <dbReference type="Proteomes" id="UP000069241"/>
    </source>
</evidence>
<dbReference type="RefSeq" id="WP_062253940.1">
    <property type="nucleotide sequence ID" value="NZ_CP014229.1"/>
</dbReference>
<dbReference type="SMART" id="SM00382">
    <property type="entry name" value="AAA"/>
    <property type="match status" value="1"/>
</dbReference>
<dbReference type="InterPro" id="IPR015856">
    <property type="entry name" value="ABC_transpr_CbiO/EcfA_su"/>
</dbReference>
<accession>A0A109W4V0</accession>
<dbReference type="InterPro" id="IPR003593">
    <property type="entry name" value="AAA+_ATPase"/>
</dbReference>
<protein>
    <submittedName>
        <fullName evidence="5">ABC transporter ATP-binding protein</fullName>
    </submittedName>
</protein>
<dbReference type="GO" id="GO:0005524">
    <property type="term" value="F:ATP binding"/>
    <property type="evidence" value="ECO:0007669"/>
    <property type="project" value="UniProtKB-KW"/>
</dbReference>
<dbReference type="STRING" id="44742.AXF13_13250"/>
<keyword evidence="6" id="KW-1185">Reference proteome</keyword>
<evidence type="ECO:0000259" key="4">
    <source>
        <dbReference type="PROSITE" id="PS50893"/>
    </source>
</evidence>
<dbReference type="AlphaFoldDB" id="A0A109W4V0"/>
<dbReference type="SUPFAM" id="SSF52540">
    <property type="entry name" value="P-loop containing nucleoside triphosphate hydrolases"/>
    <property type="match status" value="1"/>
</dbReference>
<dbReference type="InterPro" id="IPR027417">
    <property type="entry name" value="P-loop_NTPase"/>
</dbReference>
<keyword evidence="2" id="KW-0547">Nucleotide-binding</keyword>
<proteinExistence type="predicted"/>
<dbReference type="PANTHER" id="PTHR43423">
    <property type="entry name" value="ABC TRANSPORTER I FAMILY MEMBER 17"/>
    <property type="match status" value="1"/>
</dbReference>
<dbReference type="PANTHER" id="PTHR43423:SF1">
    <property type="entry name" value="ABC TRANSPORTER I FAMILY MEMBER 17"/>
    <property type="match status" value="1"/>
</dbReference>
<dbReference type="PROSITE" id="PS50893">
    <property type="entry name" value="ABC_TRANSPORTER_2"/>
    <property type="match status" value="1"/>
</dbReference>
<name>A0A109W4V0_9BACT</name>
<reference evidence="6" key="1">
    <citation type="submission" date="2016-02" db="EMBL/GenBank/DDBJ databases">
        <authorList>
            <person name="Holder M.E."/>
            <person name="Ajami N.J."/>
            <person name="Petrosino J.F."/>
        </authorList>
    </citation>
    <scope>NUCLEOTIDE SEQUENCE [LARGE SCALE GENOMIC DNA]</scope>
    <source>
        <strain evidence="6">CCUG 45958</strain>
    </source>
</reference>
<dbReference type="GO" id="GO:0016020">
    <property type="term" value="C:membrane"/>
    <property type="evidence" value="ECO:0007669"/>
    <property type="project" value="InterPro"/>
</dbReference>
<dbReference type="Proteomes" id="UP000069241">
    <property type="component" value="Chromosome"/>
</dbReference>
<dbReference type="CDD" id="cd03225">
    <property type="entry name" value="ABC_cobalt_CbiO_domain1"/>
    <property type="match status" value="1"/>
</dbReference>
<sequence>MSVLYQCRDMTQRYGGRTVLRLPELSIARGEVLALTGPNGAGKSTLLRLLAFLESPASGELCFYGTPGRPPRQDVTLLLQEPYLFKASVLENVVYGLRVRGRRHDLRQAAEEAMLAVGFTPEQDMLRRSWKALSGGEKQRVALAARLVLRPLVLLLDEPTSSVDAASAKAIETAVRAAALAGTTVVAASHDMVWLSSLAARRLDLGRPA</sequence>
<gene>
    <name evidence="5" type="ORF">AXF13_13250</name>
</gene>